<accession>A0A644XD36</accession>
<feature type="transmembrane region" description="Helical" evidence="7">
    <location>
        <begin position="29"/>
        <end position="52"/>
    </location>
</feature>
<proteinExistence type="predicted"/>
<comment type="subcellular location">
    <subcellularLocation>
        <location evidence="1">Cell membrane</location>
        <topology evidence="1">Multi-pass membrane protein</topology>
    </subcellularLocation>
</comment>
<dbReference type="PANTHER" id="PTHR43227">
    <property type="entry name" value="BLL4140 PROTEIN"/>
    <property type="match status" value="1"/>
</dbReference>
<evidence type="ECO:0000256" key="7">
    <source>
        <dbReference type="SAM" id="Phobius"/>
    </source>
</evidence>
<feature type="domain" description="ABC transmembrane type-1" evidence="8">
    <location>
        <begin position="86"/>
        <end position="299"/>
    </location>
</feature>
<evidence type="ECO:0000256" key="2">
    <source>
        <dbReference type="ARBA" id="ARBA00022448"/>
    </source>
</evidence>
<evidence type="ECO:0000256" key="3">
    <source>
        <dbReference type="ARBA" id="ARBA00022475"/>
    </source>
</evidence>
<keyword evidence="2" id="KW-0813">Transport</keyword>
<evidence type="ECO:0000256" key="1">
    <source>
        <dbReference type="ARBA" id="ARBA00004651"/>
    </source>
</evidence>
<evidence type="ECO:0000313" key="9">
    <source>
        <dbReference type="EMBL" id="MPM12104.1"/>
    </source>
</evidence>
<comment type="caution">
    <text evidence="9">The sequence shown here is derived from an EMBL/GenBank/DDBJ whole genome shotgun (WGS) entry which is preliminary data.</text>
</comment>
<protein>
    <submittedName>
        <fullName evidence="9">Lactose transport system permease protein LacF</fullName>
    </submittedName>
</protein>
<dbReference type="SUPFAM" id="SSF161098">
    <property type="entry name" value="MetI-like"/>
    <property type="match status" value="1"/>
</dbReference>
<keyword evidence="3" id="KW-1003">Cell membrane</keyword>
<evidence type="ECO:0000259" key="8">
    <source>
        <dbReference type="PROSITE" id="PS50928"/>
    </source>
</evidence>
<feature type="transmembrane region" description="Helical" evidence="7">
    <location>
        <begin position="121"/>
        <end position="144"/>
    </location>
</feature>
<dbReference type="InterPro" id="IPR050809">
    <property type="entry name" value="UgpAE/MalFG_permease"/>
</dbReference>
<dbReference type="InterPro" id="IPR035906">
    <property type="entry name" value="MetI-like_sf"/>
</dbReference>
<feature type="transmembrane region" description="Helical" evidence="7">
    <location>
        <begin position="170"/>
        <end position="192"/>
    </location>
</feature>
<keyword evidence="6 7" id="KW-0472">Membrane</keyword>
<dbReference type="Gene3D" id="1.10.3720.10">
    <property type="entry name" value="MetI-like"/>
    <property type="match status" value="1"/>
</dbReference>
<gene>
    <name evidence="9" type="primary">lacF_23</name>
    <name evidence="9" type="ORF">SDC9_58455</name>
</gene>
<feature type="transmembrane region" description="Helical" evidence="7">
    <location>
        <begin position="280"/>
        <end position="299"/>
    </location>
</feature>
<name>A0A644XD36_9ZZZZ</name>
<keyword evidence="5 7" id="KW-1133">Transmembrane helix</keyword>
<keyword evidence="4 7" id="KW-0812">Transmembrane</keyword>
<evidence type="ECO:0000256" key="6">
    <source>
        <dbReference type="ARBA" id="ARBA00023136"/>
    </source>
</evidence>
<feature type="transmembrane region" description="Helical" evidence="7">
    <location>
        <begin position="225"/>
        <end position="244"/>
    </location>
</feature>
<dbReference type="PANTHER" id="PTHR43227:SF8">
    <property type="entry name" value="DIACETYLCHITOBIOSE UPTAKE SYSTEM PERMEASE PROTEIN DASB"/>
    <property type="match status" value="1"/>
</dbReference>
<reference evidence="9" key="1">
    <citation type="submission" date="2019-08" db="EMBL/GenBank/DDBJ databases">
        <authorList>
            <person name="Kucharzyk K."/>
            <person name="Murdoch R.W."/>
            <person name="Higgins S."/>
            <person name="Loffler F."/>
        </authorList>
    </citation>
    <scope>NUCLEOTIDE SEQUENCE</scope>
</reference>
<feature type="transmembrane region" description="Helical" evidence="7">
    <location>
        <begin position="86"/>
        <end position="109"/>
    </location>
</feature>
<dbReference type="Pfam" id="PF00528">
    <property type="entry name" value="BPD_transp_1"/>
    <property type="match status" value="1"/>
</dbReference>
<dbReference type="InterPro" id="IPR000515">
    <property type="entry name" value="MetI-like"/>
</dbReference>
<dbReference type="PROSITE" id="PS50928">
    <property type="entry name" value="ABC_TM1"/>
    <property type="match status" value="1"/>
</dbReference>
<dbReference type="GO" id="GO:0055085">
    <property type="term" value="P:transmembrane transport"/>
    <property type="evidence" value="ECO:0007669"/>
    <property type="project" value="InterPro"/>
</dbReference>
<organism evidence="9">
    <name type="scientific">bioreactor metagenome</name>
    <dbReference type="NCBI Taxonomy" id="1076179"/>
    <lineage>
        <taxon>unclassified sequences</taxon>
        <taxon>metagenomes</taxon>
        <taxon>ecological metagenomes</taxon>
    </lineage>
</organism>
<dbReference type="EMBL" id="VSSQ01001922">
    <property type="protein sequence ID" value="MPM12104.1"/>
    <property type="molecule type" value="Genomic_DNA"/>
</dbReference>
<evidence type="ECO:0000256" key="4">
    <source>
        <dbReference type="ARBA" id="ARBA00022692"/>
    </source>
</evidence>
<sequence length="311" mass="34418">MATIVSSGVAAGDTGPCPNRPRRRDWRGWIFVAPFVVIFLFVFVAPLIYAAVSSLFAYRAFQGETVFVGIGNYLKLFQDGLFWAGLWRVVLVLAVQVPIMLLIAMFVAIAIDSGRLHGTNFFRLAIFLPYLIPTVVAALIWGFMYGTNYGLASQINVIFGTQVNPFAPQWILLSISNVITWTYVGYNMLIFYSSLRTINTSLYEAALIDGASEWQIVRYIKIPHLRGSIAITLIFSIIGTFQLFNEPSIMQKMAPAVITNSFTPNMYAYNLSFGSGQQEYAAALAIVMGVITVIVAYIVQLRGLNANEGKA</sequence>
<dbReference type="CDD" id="cd06261">
    <property type="entry name" value="TM_PBP2"/>
    <property type="match status" value="1"/>
</dbReference>
<evidence type="ECO:0000256" key="5">
    <source>
        <dbReference type="ARBA" id="ARBA00022989"/>
    </source>
</evidence>
<dbReference type="GO" id="GO:0005886">
    <property type="term" value="C:plasma membrane"/>
    <property type="evidence" value="ECO:0007669"/>
    <property type="project" value="UniProtKB-SubCell"/>
</dbReference>
<dbReference type="AlphaFoldDB" id="A0A644XD36"/>